<dbReference type="Proteomes" id="UP001527882">
    <property type="component" value="Unassembled WGS sequence"/>
</dbReference>
<organism evidence="3 4">
    <name type="scientific">Paenibacillus gyeongsangnamensis</name>
    <dbReference type="NCBI Taxonomy" id="3388067"/>
    <lineage>
        <taxon>Bacteria</taxon>
        <taxon>Bacillati</taxon>
        <taxon>Bacillota</taxon>
        <taxon>Bacilli</taxon>
        <taxon>Bacillales</taxon>
        <taxon>Paenibacillaceae</taxon>
        <taxon>Paenibacillus</taxon>
    </lineage>
</organism>
<keyword evidence="2" id="KW-1133">Transmembrane helix</keyword>
<feature type="region of interest" description="Disordered" evidence="1">
    <location>
        <begin position="76"/>
        <end position="97"/>
    </location>
</feature>
<accession>A0ABT4QEV9</accession>
<comment type="caution">
    <text evidence="3">The sequence shown here is derived from an EMBL/GenBank/DDBJ whole genome shotgun (WGS) entry which is preliminary data.</text>
</comment>
<feature type="transmembrane region" description="Helical" evidence="2">
    <location>
        <begin position="12"/>
        <end position="39"/>
    </location>
</feature>
<proteinExistence type="predicted"/>
<evidence type="ECO:0000256" key="2">
    <source>
        <dbReference type="SAM" id="Phobius"/>
    </source>
</evidence>
<dbReference type="PROSITE" id="PS51257">
    <property type="entry name" value="PROKAR_LIPOPROTEIN"/>
    <property type="match status" value="1"/>
</dbReference>
<sequence>MNKNEPAQSKSSGLLTLLGLPVLLAACCGLPLLLTAFGFTAAGAFLTGKEYWVFGGFMLIIGLAMLIKFLVGRRSKSTGGCTVPKDHRSSSAPSNHR</sequence>
<name>A0ABT4QEV9_9BACL</name>
<keyword evidence="2" id="KW-0472">Membrane</keyword>
<keyword evidence="2" id="KW-0812">Transmembrane</keyword>
<dbReference type="EMBL" id="JAQAGZ010000017">
    <property type="protein sequence ID" value="MCZ8515332.1"/>
    <property type="molecule type" value="Genomic_DNA"/>
</dbReference>
<evidence type="ECO:0000256" key="1">
    <source>
        <dbReference type="SAM" id="MobiDB-lite"/>
    </source>
</evidence>
<gene>
    <name evidence="3" type="ORF">O9H85_23560</name>
</gene>
<evidence type="ECO:0000313" key="4">
    <source>
        <dbReference type="Proteomes" id="UP001527882"/>
    </source>
</evidence>
<dbReference type="RefSeq" id="WP_269883864.1">
    <property type="nucleotide sequence ID" value="NZ_JAQAGZ010000017.1"/>
</dbReference>
<protein>
    <submittedName>
        <fullName evidence="3">Uncharacterized protein</fullName>
    </submittedName>
</protein>
<evidence type="ECO:0000313" key="3">
    <source>
        <dbReference type="EMBL" id="MCZ8515332.1"/>
    </source>
</evidence>
<reference evidence="3 4" key="1">
    <citation type="submission" date="2022-12" db="EMBL/GenBank/DDBJ databases">
        <title>Draft genome sequence of Paenibacillus sp. dW9.</title>
        <authorList>
            <person name="Choi E.-W."/>
            <person name="Kim D.-U."/>
        </authorList>
    </citation>
    <scope>NUCLEOTIDE SEQUENCE [LARGE SCALE GENOMIC DNA]</scope>
    <source>
        <strain evidence="4">dW9</strain>
    </source>
</reference>
<keyword evidence="4" id="KW-1185">Reference proteome</keyword>
<feature type="transmembrane region" description="Helical" evidence="2">
    <location>
        <begin position="51"/>
        <end position="71"/>
    </location>
</feature>